<dbReference type="GO" id="GO:0005524">
    <property type="term" value="F:ATP binding"/>
    <property type="evidence" value="ECO:0007669"/>
    <property type="project" value="UniProtKB-KW"/>
</dbReference>
<evidence type="ECO:0000259" key="5">
    <source>
        <dbReference type="PROSITE" id="PS50893"/>
    </source>
</evidence>
<dbReference type="CDD" id="cd03230">
    <property type="entry name" value="ABC_DR_subfamily_A"/>
    <property type="match status" value="1"/>
</dbReference>
<dbReference type="InterPro" id="IPR027417">
    <property type="entry name" value="P-loop_NTPase"/>
</dbReference>
<evidence type="ECO:0000256" key="3">
    <source>
        <dbReference type="ARBA" id="ARBA00022741"/>
    </source>
</evidence>
<dbReference type="RefSeq" id="WP_000455770.1">
    <property type="nucleotide sequence ID" value="NZ_NFDQ01000062.1"/>
</dbReference>
<dbReference type="AlphaFoldDB" id="A0A243CY04"/>
<keyword evidence="3" id="KW-0547">Nucleotide-binding</keyword>
<comment type="similarity">
    <text evidence="1">Belongs to the ABC transporter superfamily.</text>
</comment>
<name>A0A243CY04_BACTU</name>
<dbReference type="InterPro" id="IPR003593">
    <property type="entry name" value="AAA+_ATPase"/>
</dbReference>
<dbReference type="PROSITE" id="PS50893">
    <property type="entry name" value="ABC_TRANSPORTER_2"/>
    <property type="match status" value="1"/>
</dbReference>
<dbReference type="Pfam" id="PF00005">
    <property type="entry name" value="ABC_tran"/>
    <property type="match status" value="1"/>
</dbReference>
<sequence>MEYIRLENVNKGFGNNELILKNINLTFTAGERVGIVGSIGSGKTTLLRVIMGIYRPTSGEVVHYINKNQIGYLPASKGVTDELTVLGNLMFWAKAYNKSIEAVKEVVSNLKMESMVEKKVSQLSSGMKQKLAFACAIIHKPKLLILDEPTVNLDVENRILLKNIIKNYLPESCIIITSHNFDDIENLCERILLISEGEIKIQKQLETLKTEYKSSKVHIRLLEDMSEKQRLKIQQTFDQSVINKNEIVIDRDTYNLNAVLLILIQLRINIRDVVESDVMLEEIYLNINKKEG</sequence>
<gene>
    <name evidence="6" type="ORF">BK749_14715</name>
</gene>
<comment type="caution">
    <text evidence="6">The sequence shown here is derived from an EMBL/GenBank/DDBJ whole genome shotgun (WGS) entry which is preliminary data.</text>
</comment>
<dbReference type="InterPro" id="IPR050763">
    <property type="entry name" value="ABC_transporter_ATP-binding"/>
</dbReference>
<evidence type="ECO:0000256" key="2">
    <source>
        <dbReference type="ARBA" id="ARBA00022448"/>
    </source>
</evidence>
<dbReference type="PANTHER" id="PTHR42711">
    <property type="entry name" value="ABC TRANSPORTER ATP-BINDING PROTEIN"/>
    <property type="match status" value="1"/>
</dbReference>
<dbReference type="InterPro" id="IPR003439">
    <property type="entry name" value="ABC_transporter-like_ATP-bd"/>
</dbReference>
<dbReference type="GO" id="GO:0016887">
    <property type="term" value="F:ATP hydrolysis activity"/>
    <property type="evidence" value="ECO:0007669"/>
    <property type="project" value="InterPro"/>
</dbReference>
<evidence type="ECO:0000313" key="6">
    <source>
        <dbReference type="EMBL" id="OTY74915.1"/>
    </source>
</evidence>
<dbReference type="InterPro" id="IPR017871">
    <property type="entry name" value="ABC_transporter-like_CS"/>
</dbReference>
<organism evidence="6 7">
    <name type="scientific">Bacillus thuringiensis serovar vazensis</name>
    <dbReference type="NCBI Taxonomy" id="180867"/>
    <lineage>
        <taxon>Bacteria</taxon>
        <taxon>Bacillati</taxon>
        <taxon>Bacillota</taxon>
        <taxon>Bacilli</taxon>
        <taxon>Bacillales</taxon>
        <taxon>Bacillaceae</taxon>
        <taxon>Bacillus</taxon>
        <taxon>Bacillus cereus group</taxon>
    </lineage>
</organism>
<feature type="domain" description="ABC transporter" evidence="5">
    <location>
        <begin position="4"/>
        <end position="221"/>
    </location>
</feature>
<dbReference type="SUPFAM" id="SSF52540">
    <property type="entry name" value="P-loop containing nucleoside triphosphate hydrolases"/>
    <property type="match status" value="1"/>
</dbReference>
<reference evidence="6 7" key="1">
    <citation type="submission" date="2016-10" db="EMBL/GenBank/DDBJ databases">
        <title>Comparative genomics of Bacillus thuringiensis reveals a path to pathogens against multiple invertebrate hosts.</title>
        <authorList>
            <person name="Zheng J."/>
            <person name="Gao Q."/>
            <person name="Liu H."/>
            <person name="Peng D."/>
            <person name="Ruan L."/>
            <person name="Sun M."/>
        </authorList>
    </citation>
    <scope>NUCLEOTIDE SEQUENCE [LARGE SCALE GENOMIC DNA]</scope>
    <source>
        <strain evidence="6">BGSC 4CE1</strain>
    </source>
</reference>
<evidence type="ECO:0000313" key="7">
    <source>
        <dbReference type="Proteomes" id="UP000194911"/>
    </source>
</evidence>
<protein>
    <submittedName>
        <fullName evidence="6">ABC transporter</fullName>
    </submittedName>
</protein>
<evidence type="ECO:0000256" key="4">
    <source>
        <dbReference type="ARBA" id="ARBA00022840"/>
    </source>
</evidence>
<proteinExistence type="inferred from homology"/>
<dbReference type="Proteomes" id="UP000194911">
    <property type="component" value="Unassembled WGS sequence"/>
</dbReference>
<accession>A0A243CY04</accession>
<dbReference type="SMART" id="SM00382">
    <property type="entry name" value="AAA"/>
    <property type="match status" value="1"/>
</dbReference>
<keyword evidence="2" id="KW-0813">Transport</keyword>
<dbReference type="EMBL" id="NFDQ01000062">
    <property type="protein sequence ID" value="OTY74915.1"/>
    <property type="molecule type" value="Genomic_DNA"/>
</dbReference>
<dbReference type="Gene3D" id="3.40.50.300">
    <property type="entry name" value="P-loop containing nucleotide triphosphate hydrolases"/>
    <property type="match status" value="1"/>
</dbReference>
<dbReference type="PANTHER" id="PTHR42711:SF5">
    <property type="entry name" value="ABC TRANSPORTER ATP-BINDING PROTEIN NATA"/>
    <property type="match status" value="1"/>
</dbReference>
<dbReference type="PROSITE" id="PS00211">
    <property type="entry name" value="ABC_TRANSPORTER_1"/>
    <property type="match status" value="1"/>
</dbReference>
<evidence type="ECO:0000256" key="1">
    <source>
        <dbReference type="ARBA" id="ARBA00005417"/>
    </source>
</evidence>
<keyword evidence="4" id="KW-0067">ATP-binding</keyword>